<organism evidence="1 2">
    <name type="scientific">Gossypium raimondii</name>
    <name type="common">Peruvian cotton</name>
    <name type="synonym">Gossypium klotzschianum subsp. raimondii</name>
    <dbReference type="NCBI Taxonomy" id="29730"/>
    <lineage>
        <taxon>Eukaryota</taxon>
        <taxon>Viridiplantae</taxon>
        <taxon>Streptophyta</taxon>
        <taxon>Embryophyta</taxon>
        <taxon>Tracheophyta</taxon>
        <taxon>Spermatophyta</taxon>
        <taxon>Magnoliopsida</taxon>
        <taxon>eudicotyledons</taxon>
        <taxon>Gunneridae</taxon>
        <taxon>Pentapetalae</taxon>
        <taxon>rosids</taxon>
        <taxon>malvids</taxon>
        <taxon>Malvales</taxon>
        <taxon>Malvaceae</taxon>
        <taxon>Malvoideae</taxon>
        <taxon>Gossypium</taxon>
    </lineage>
</organism>
<evidence type="ECO:0000313" key="2">
    <source>
        <dbReference type="Proteomes" id="UP000032304"/>
    </source>
</evidence>
<sequence length="167" mass="19401">MVFTVLYYPNIVRFNSIKVIKKYSLVVSKSKISLFQTRVGHYVAQGTITPIEISIEFVNEYPNQILDKDQLQRLRKLSKPLYERLKKNPQPWTKVHTNIVIQIKKQITKILCLHLADLAVPKIVEIDAFEMGDLLNKKFLLQIDIKSAKEVLQNDVQNIASKHIFAR</sequence>
<dbReference type="EMBL" id="CM001748">
    <property type="protein sequence ID" value="KJB60922.1"/>
    <property type="molecule type" value="Genomic_DNA"/>
</dbReference>
<dbReference type="eggNOG" id="KOG0017">
    <property type="taxonomic scope" value="Eukaryota"/>
</dbReference>
<dbReference type="Gramene" id="KJB60922">
    <property type="protein sequence ID" value="KJB60922"/>
    <property type="gene ID" value="B456_009G331000"/>
</dbReference>
<evidence type="ECO:0000313" key="1">
    <source>
        <dbReference type="EMBL" id="KJB60922.1"/>
    </source>
</evidence>
<reference evidence="1 2" key="1">
    <citation type="journal article" date="2012" name="Nature">
        <title>Repeated polyploidization of Gossypium genomes and the evolution of spinnable cotton fibres.</title>
        <authorList>
            <person name="Paterson A.H."/>
            <person name="Wendel J.F."/>
            <person name="Gundlach H."/>
            <person name="Guo H."/>
            <person name="Jenkins J."/>
            <person name="Jin D."/>
            <person name="Llewellyn D."/>
            <person name="Showmaker K.C."/>
            <person name="Shu S."/>
            <person name="Udall J."/>
            <person name="Yoo M.J."/>
            <person name="Byers R."/>
            <person name="Chen W."/>
            <person name="Doron-Faigenboim A."/>
            <person name="Duke M.V."/>
            <person name="Gong L."/>
            <person name="Grimwood J."/>
            <person name="Grover C."/>
            <person name="Grupp K."/>
            <person name="Hu G."/>
            <person name="Lee T.H."/>
            <person name="Li J."/>
            <person name="Lin L."/>
            <person name="Liu T."/>
            <person name="Marler B.S."/>
            <person name="Page J.T."/>
            <person name="Roberts A.W."/>
            <person name="Romanel E."/>
            <person name="Sanders W.S."/>
            <person name="Szadkowski E."/>
            <person name="Tan X."/>
            <person name="Tang H."/>
            <person name="Xu C."/>
            <person name="Wang J."/>
            <person name="Wang Z."/>
            <person name="Zhang D."/>
            <person name="Zhang L."/>
            <person name="Ashrafi H."/>
            <person name="Bedon F."/>
            <person name="Bowers J.E."/>
            <person name="Brubaker C.L."/>
            <person name="Chee P.W."/>
            <person name="Das S."/>
            <person name="Gingle A.R."/>
            <person name="Haigler C.H."/>
            <person name="Harker D."/>
            <person name="Hoffmann L.V."/>
            <person name="Hovav R."/>
            <person name="Jones D.C."/>
            <person name="Lemke C."/>
            <person name="Mansoor S."/>
            <person name="ur Rahman M."/>
            <person name="Rainville L.N."/>
            <person name="Rambani A."/>
            <person name="Reddy U.K."/>
            <person name="Rong J.K."/>
            <person name="Saranga Y."/>
            <person name="Scheffler B.E."/>
            <person name="Scheffler J.A."/>
            <person name="Stelly D.M."/>
            <person name="Triplett B.A."/>
            <person name="Van Deynze A."/>
            <person name="Vaslin M.F."/>
            <person name="Waghmare V.N."/>
            <person name="Walford S.A."/>
            <person name="Wright R.J."/>
            <person name="Zaki E.A."/>
            <person name="Zhang T."/>
            <person name="Dennis E.S."/>
            <person name="Mayer K.F."/>
            <person name="Peterson D.G."/>
            <person name="Rokhsar D.S."/>
            <person name="Wang X."/>
            <person name="Schmutz J."/>
        </authorList>
    </citation>
    <scope>NUCLEOTIDE SEQUENCE [LARGE SCALE GENOMIC DNA]</scope>
</reference>
<keyword evidence="2" id="KW-1185">Reference proteome</keyword>
<name>A0A0D2QS84_GOSRA</name>
<dbReference type="AlphaFoldDB" id="A0A0D2QS84"/>
<dbReference type="InterPro" id="IPR051320">
    <property type="entry name" value="Viral_Replic_Matur_Polypro"/>
</dbReference>
<protein>
    <submittedName>
        <fullName evidence="1">Uncharacterized protein</fullName>
    </submittedName>
</protein>
<dbReference type="InterPro" id="IPR043502">
    <property type="entry name" value="DNA/RNA_pol_sf"/>
</dbReference>
<proteinExistence type="predicted"/>
<dbReference type="PANTHER" id="PTHR33064">
    <property type="entry name" value="POL PROTEIN"/>
    <property type="match status" value="1"/>
</dbReference>
<dbReference type="Proteomes" id="UP000032304">
    <property type="component" value="Chromosome 9"/>
</dbReference>
<accession>A0A0D2QS84</accession>
<gene>
    <name evidence="1" type="ORF">B456_009G331000</name>
</gene>
<dbReference type="PANTHER" id="PTHR33064:SF37">
    <property type="entry name" value="RIBONUCLEASE H"/>
    <property type="match status" value="1"/>
</dbReference>
<dbReference type="SUPFAM" id="SSF56672">
    <property type="entry name" value="DNA/RNA polymerases"/>
    <property type="match status" value="1"/>
</dbReference>